<keyword evidence="1" id="KW-0472">Membrane</keyword>
<feature type="transmembrane region" description="Helical" evidence="1">
    <location>
        <begin position="12"/>
        <end position="32"/>
    </location>
</feature>
<dbReference type="RefSeq" id="WP_020001565.1">
    <property type="nucleotide sequence ID" value="NZ_CP192217.1"/>
</dbReference>
<feature type="transmembrane region" description="Helical" evidence="1">
    <location>
        <begin position="83"/>
        <end position="103"/>
    </location>
</feature>
<sequence length="133" mass="15254">MSRFLDFFRANHFELLIVVVAFALCVVLSWIAKVEFAWSWWCYPFVAVYAVTLAALVFLCALGKKEVLKNLKSMWCYFPWRTVIVACLIAAGCYWCMVVWFGLGAAEAATLITAGVVWFFTFWQALCLIIRVQ</sequence>
<organism evidence="2 3">
    <name type="scientific">Halodesulfovibrio aestuarii</name>
    <dbReference type="NCBI Taxonomy" id="126333"/>
    <lineage>
        <taxon>Bacteria</taxon>
        <taxon>Pseudomonadati</taxon>
        <taxon>Thermodesulfobacteriota</taxon>
        <taxon>Desulfovibrionia</taxon>
        <taxon>Desulfovibrionales</taxon>
        <taxon>Desulfovibrionaceae</taxon>
        <taxon>Halodesulfovibrio</taxon>
    </lineage>
</organism>
<evidence type="ECO:0008006" key="4">
    <source>
        <dbReference type="Google" id="ProtNLM"/>
    </source>
</evidence>
<evidence type="ECO:0000256" key="1">
    <source>
        <dbReference type="SAM" id="Phobius"/>
    </source>
</evidence>
<accession>A0A8G2F9R0</accession>
<evidence type="ECO:0000313" key="3">
    <source>
        <dbReference type="Proteomes" id="UP000184001"/>
    </source>
</evidence>
<keyword evidence="1" id="KW-1133">Transmembrane helix</keyword>
<evidence type="ECO:0000313" key="2">
    <source>
        <dbReference type="EMBL" id="SHI60393.1"/>
    </source>
</evidence>
<name>A0A8G2F9R0_9BACT</name>
<comment type="caution">
    <text evidence="2">The sequence shown here is derived from an EMBL/GenBank/DDBJ whole genome shotgun (WGS) entry which is preliminary data.</text>
</comment>
<dbReference type="EMBL" id="FQZR01000002">
    <property type="protein sequence ID" value="SHI60393.1"/>
    <property type="molecule type" value="Genomic_DNA"/>
</dbReference>
<proteinExistence type="predicted"/>
<feature type="transmembrane region" description="Helical" evidence="1">
    <location>
        <begin position="109"/>
        <end position="130"/>
    </location>
</feature>
<keyword evidence="1" id="KW-0812">Transmembrane</keyword>
<protein>
    <recommendedName>
        <fullName evidence="4">Transmembrane protein</fullName>
    </recommendedName>
</protein>
<gene>
    <name evidence="2" type="ORF">SAMN05660830_00432</name>
</gene>
<feature type="transmembrane region" description="Helical" evidence="1">
    <location>
        <begin position="38"/>
        <end position="62"/>
    </location>
</feature>
<dbReference type="AlphaFoldDB" id="A0A8G2F9R0"/>
<dbReference type="Proteomes" id="UP000184001">
    <property type="component" value="Unassembled WGS sequence"/>
</dbReference>
<reference evidence="2 3" key="1">
    <citation type="submission" date="2016-11" db="EMBL/GenBank/DDBJ databases">
        <authorList>
            <person name="Varghese N."/>
            <person name="Submissions S."/>
        </authorList>
    </citation>
    <scope>NUCLEOTIDE SEQUENCE [LARGE SCALE GENOMIC DNA]</scope>
    <source>
        <strain evidence="2 3">DSM 17919</strain>
    </source>
</reference>